<name>A0A0F7L3A1_9VIRU</name>
<sequence>MPGLGELALGLAQHFVIRRAFRFGSGLAPLLHCALGRVDFAHGRTPYCARLGDLGNDVHGLLRRLHVREQHSSASVALVVGALLLGCGDVVVNLKEVSDLLLFVVPLPSRDLPRNALHGHVVHGVRVQAVCLAQLGQRVLDNLLVLPKIPRLGHRQDAVRQASDIGHLPNPDGLLVPLFSDVGLLCARLVHHVCHSVSCLNDGQILALVVLGVGNAYRLIPGQSA</sequence>
<accession>A0A0F7L3A1</accession>
<protein>
    <submittedName>
        <fullName evidence="1">Uncharacterized protein</fullName>
    </submittedName>
</protein>
<reference evidence="1" key="1">
    <citation type="journal article" date="2015" name="Front. Microbiol.">
        <title>Combining genomic sequencing methods to explore viral diversity and reveal potential virus-host interactions.</title>
        <authorList>
            <person name="Chow C.E."/>
            <person name="Winget D.M."/>
            <person name="White R.A.III."/>
            <person name="Hallam S.J."/>
            <person name="Suttle C.A."/>
        </authorList>
    </citation>
    <scope>NUCLEOTIDE SEQUENCE</scope>
    <source>
        <strain evidence="1">Anoxic3_1</strain>
    </source>
</reference>
<reference evidence="1" key="2">
    <citation type="submission" date="2015-03" db="EMBL/GenBank/DDBJ databases">
        <authorList>
            <person name="Chow C.-E.T."/>
            <person name="Winget D.M."/>
            <person name="White R.A.III."/>
            <person name="Hallam S.J."/>
            <person name="Suttle C.A."/>
        </authorList>
    </citation>
    <scope>NUCLEOTIDE SEQUENCE</scope>
    <source>
        <strain evidence="1">Anoxic3_1</strain>
    </source>
</reference>
<organism evidence="1">
    <name type="scientific">uncultured marine virus</name>
    <dbReference type="NCBI Taxonomy" id="186617"/>
    <lineage>
        <taxon>Viruses</taxon>
        <taxon>environmental samples</taxon>
    </lineage>
</organism>
<proteinExistence type="predicted"/>
<evidence type="ECO:0000313" key="1">
    <source>
        <dbReference type="EMBL" id="AKH45968.1"/>
    </source>
</evidence>
<dbReference type="EMBL" id="KR029577">
    <property type="protein sequence ID" value="AKH45968.1"/>
    <property type="molecule type" value="Genomic_DNA"/>
</dbReference>